<evidence type="ECO:0000256" key="1">
    <source>
        <dbReference type="SAM" id="MobiDB-lite"/>
    </source>
</evidence>
<dbReference type="Proteomes" id="UP000048965">
    <property type="component" value="Unassembled WGS sequence"/>
</dbReference>
<dbReference type="AlphaFoldDB" id="A0A0N7YMP1"/>
<comment type="caution">
    <text evidence="2">The sequence shown here is derived from an EMBL/GenBank/DDBJ whole genome shotgun (WGS) entry which is preliminary data.</text>
</comment>
<reference evidence="2 3" key="2">
    <citation type="journal article" date="2015" name="Stand. Genomic Sci.">
        <title>Draft genome sequence of marine-derived Streptomyces sp. TP-A0598, a producer of anti-MRSA antibiotic lydicamycins.</title>
        <authorList>
            <person name="Komaki H."/>
            <person name="Ichikawa N."/>
            <person name="Hosoyama A."/>
            <person name="Fujita N."/>
            <person name="Igarashi Y."/>
        </authorList>
    </citation>
    <scope>NUCLEOTIDE SEQUENCE [LARGE SCALE GENOMIC DNA]</scope>
    <source>
        <strain evidence="2 3">NBRC 110027</strain>
    </source>
</reference>
<evidence type="ECO:0000313" key="2">
    <source>
        <dbReference type="EMBL" id="GAO12155.1"/>
    </source>
</evidence>
<evidence type="ECO:0000313" key="3">
    <source>
        <dbReference type="Proteomes" id="UP000048965"/>
    </source>
</evidence>
<gene>
    <name evidence="2" type="ORF">TPA0598_10_01250</name>
</gene>
<reference evidence="3" key="1">
    <citation type="submission" date="2014-09" db="EMBL/GenBank/DDBJ databases">
        <title>Whole genome shotgun sequence of Streptomyces sp. NBRC 110027.</title>
        <authorList>
            <person name="Komaki H."/>
            <person name="Ichikawa N."/>
            <person name="Katano-Makiyama Y."/>
            <person name="Hosoyama A."/>
            <person name="Hashimoto M."/>
            <person name="Uohara A."/>
            <person name="Kitahashi Y."/>
            <person name="Ohji S."/>
            <person name="Kimura A."/>
            <person name="Yamazoe A."/>
            <person name="Igarashi Y."/>
            <person name="Fujita N."/>
        </authorList>
    </citation>
    <scope>NUCLEOTIDE SEQUENCE [LARGE SCALE GENOMIC DNA]</scope>
    <source>
        <strain evidence="3">NBRC 110027</strain>
    </source>
</reference>
<organism evidence="2 3">
    <name type="scientific">Streptomyces lydicamycinicus</name>
    <dbReference type="NCBI Taxonomy" id="1546107"/>
    <lineage>
        <taxon>Bacteria</taxon>
        <taxon>Bacillati</taxon>
        <taxon>Actinomycetota</taxon>
        <taxon>Actinomycetes</taxon>
        <taxon>Kitasatosporales</taxon>
        <taxon>Streptomycetaceae</taxon>
        <taxon>Streptomyces</taxon>
    </lineage>
</organism>
<dbReference type="EMBL" id="BBNO01000010">
    <property type="protein sequence ID" value="GAO12155.1"/>
    <property type="molecule type" value="Genomic_DNA"/>
</dbReference>
<accession>A0A0N7YMP1</accession>
<sequence length="120" mass="13450">MTKGAGRTERHAQHAGLTRPSPNPARPLPCWPRLAARPLSCQAMTVTNMRQGTCPACGSEEVYSLKAIKRQFMVELGYWGVEDIPSKVLVCVECGRCERYLQLTDKHKKKIRDEAPRVQG</sequence>
<name>A0A0N7YMP1_9ACTN</name>
<feature type="region of interest" description="Disordered" evidence="1">
    <location>
        <begin position="1"/>
        <end position="28"/>
    </location>
</feature>
<keyword evidence="3" id="KW-1185">Reference proteome</keyword>
<proteinExistence type="predicted"/>
<feature type="compositionally biased region" description="Basic and acidic residues" evidence="1">
    <location>
        <begin position="1"/>
        <end position="12"/>
    </location>
</feature>
<protein>
    <submittedName>
        <fullName evidence="2">Uncharacterized protein</fullName>
    </submittedName>
</protein>